<organism evidence="2 3">
    <name type="scientific">Tigheibacillus jepli</name>
    <dbReference type="NCBI Taxonomy" id="3035914"/>
    <lineage>
        <taxon>Bacteria</taxon>
        <taxon>Bacillati</taxon>
        <taxon>Bacillota</taxon>
        <taxon>Bacilli</taxon>
        <taxon>Bacillales</taxon>
        <taxon>Bacillaceae</taxon>
        <taxon>Tigheibacillus</taxon>
    </lineage>
</organism>
<feature type="domain" description="IDEAL" evidence="1">
    <location>
        <begin position="35"/>
        <end position="71"/>
    </location>
</feature>
<gene>
    <name evidence="2" type="ORF">P5G51_013485</name>
</gene>
<dbReference type="InterPro" id="IPR014957">
    <property type="entry name" value="IDEAL_dom"/>
</dbReference>
<protein>
    <recommendedName>
        <fullName evidence="1">IDEAL domain-containing protein</fullName>
    </recommendedName>
</protein>
<dbReference type="SMART" id="SM00914">
    <property type="entry name" value="IDEAL"/>
    <property type="match status" value="1"/>
</dbReference>
<keyword evidence="3" id="KW-1185">Reference proteome</keyword>
<dbReference type="Pfam" id="PF08858">
    <property type="entry name" value="IDEAL"/>
    <property type="match status" value="1"/>
</dbReference>
<reference evidence="2 3" key="1">
    <citation type="submission" date="2023-10" db="EMBL/GenBank/DDBJ databases">
        <title>179-bfca-hs.</title>
        <authorList>
            <person name="Miliotis G."/>
            <person name="Sengupta P."/>
            <person name="Hameed A."/>
            <person name="Chuvochina M."/>
            <person name="Mcdonagh F."/>
            <person name="Simpson A.C."/>
            <person name="Singh N.K."/>
            <person name="Rekha P.D."/>
            <person name="Raman K."/>
            <person name="Hugenholtz P."/>
            <person name="Venkateswaran K."/>
        </authorList>
    </citation>
    <scope>NUCLEOTIDE SEQUENCE [LARGE SCALE GENOMIC DNA]</scope>
    <source>
        <strain evidence="2 3">179-BFC-A-HS</strain>
    </source>
</reference>
<evidence type="ECO:0000313" key="2">
    <source>
        <dbReference type="EMBL" id="MDY0406268.1"/>
    </source>
</evidence>
<dbReference type="Gene3D" id="4.10.810.10">
    <property type="entry name" value="Virus Scaffolding Protein, Chain A"/>
    <property type="match status" value="1"/>
</dbReference>
<comment type="caution">
    <text evidence="2">The sequence shown here is derived from an EMBL/GenBank/DDBJ whole genome shotgun (WGS) entry which is preliminary data.</text>
</comment>
<name>A0ABU5CL91_9BACI</name>
<dbReference type="RefSeq" id="WP_306067649.1">
    <property type="nucleotide sequence ID" value="NZ_JAROCA020000001.1"/>
</dbReference>
<accession>A0ABU5CL91</accession>
<evidence type="ECO:0000313" key="3">
    <source>
        <dbReference type="Proteomes" id="UP001228376"/>
    </source>
</evidence>
<evidence type="ECO:0000259" key="1">
    <source>
        <dbReference type="SMART" id="SM00914"/>
    </source>
</evidence>
<proteinExistence type="predicted"/>
<dbReference type="InterPro" id="IPR027393">
    <property type="entry name" value="Virus_scaffolding_prot_C"/>
</dbReference>
<sequence length="81" mass="9570">MKKEKVVYRFNRYVGKTLHVKKEISFEIRLGSRLLLDELCFNLNQAQLEKQLNAALENGDAAMFRQISEAYKQYVWEGTQQ</sequence>
<dbReference type="Proteomes" id="UP001228376">
    <property type="component" value="Unassembled WGS sequence"/>
</dbReference>
<dbReference type="EMBL" id="JAROCA020000001">
    <property type="protein sequence ID" value="MDY0406268.1"/>
    <property type="molecule type" value="Genomic_DNA"/>
</dbReference>